<reference evidence="1 2" key="1">
    <citation type="journal article" date="2023" name="Sci. Data">
        <title>Genome assembly of the Korean intertidal mud-creeper Batillaria attramentaria.</title>
        <authorList>
            <person name="Patra A.K."/>
            <person name="Ho P.T."/>
            <person name="Jun S."/>
            <person name="Lee S.J."/>
            <person name="Kim Y."/>
            <person name="Won Y.J."/>
        </authorList>
    </citation>
    <scope>NUCLEOTIDE SEQUENCE [LARGE SCALE GENOMIC DNA]</scope>
    <source>
        <strain evidence="1">Wonlab-2016</strain>
    </source>
</reference>
<protein>
    <submittedName>
        <fullName evidence="1">Uncharacterized protein</fullName>
    </submittedName>
</protein>
<dbReference type="AlphaFoldDB" id="A0ABD0KDM4"/>
<evidence type="ECO:0000313" key="1">
    <source>
        <dbReference type="EMBL" id="KAK7485214.1"/>
    </source>
</evidence>
<accession>A0ABD0KDM4</accession>
<dbReference type="EMBL" id="JACVVK020000197">
    <property type="protein sequence ID" value="KAK7485214.1"/>
    <property type="molecule type" value="Genomic_DNA"/>
</dbReference>
<gene>
    <name evidence="1" type="ORF">BaRGS_00023465</name>
</gene>
<comment type="caution">
    <text evidence="1">The sequence shown here is derived from an EMBL/GenBank/DDBJ whole genome shotgun (WGS) entry which is preliminary data.</text>
</comment>
<name>A0ABD0KDM4_9CAEN</name>
<keyword evidence="2" id="KW-1185">Reference proteome</keyword>
<sequence>MFHTGTELPTEREEDRTDHYADKDIVNLGQLVSFLLHCVTKDGLTTGEKNENDPFVQDRLVPGTEVPLDLSPFHGGYLSRSMKKNGATSNEHLLRQSL</sequence>
<organism evidence="1 2">
    <name type="scientific">Batillaria attramentaria</name>
    <dbReference type="NCBI Taxonomy" id="370345"/>
    <lineage>
        <taxon>Eukaryota</taxon>
        <taxon>Metazoa</taxon>
        <taxon>Spiralia</taxon>
        <taxon>Lophotrochozoa</taxon>
        <taxon>Mollusca</taxon>
        <taxon>Gastropoda</taxon>
        <taxon>Caenogastropoda</taxon>
        <taxon>Sorbeoconcha</taxon>
        <taxon>Cerithioidea</taxon>
        <taxon>Batillariidae</taxon>
        <taxon>Batillaria</taxon>
    </lineage>
</organism>
<proteinExistence type="predicted"/>
<dbReference type="Proteomes" id="UP001519460">
    <property type="component" value="Unassembled WGS sequence"/>
</dbReference>
<evidence type="ECO:0000313" key="2">
    <source>
        <dbReference type="Proteomes" id="UP001519460"/>
    </source>
</evidence>